<evidence type="ECO:0000313" key="2">
    <source>
        <dbReference type="Proteomes" id="UP001500967"/>
    </source>
</evidence>
<sequence>MRGAHLGDAIGHVLSTATGAVWVGYFDEAAAHGSGLGGHGLVRFDAELTPEWLYPFGTGLPTIWDCYGLNVAGEQAWANIYNHPNRLISVDAEQASDHGADPVNGADRLLIDGTRGALIGGRAGEHDLVTPILLTPEGVAKRAGAPSRLVMPDGTELPRARRDARPTCRGPEMHVLVGSAVYRVDLDDLTPA</sequence>
<dbReference type="Proteomes" id="UP001500967">
    <property type="component" value="Unassembled WGS sequence"/>
</dbReference>
<name>A0ABP3ERG0_9ACTN</name>
<organism evidence="1 2">
    <name type="scientific">Cryptosporangium japonicum</name>
    <dbReference type="NCBI Taxonomy" id="80872"/>
    <lineage>
        <taxon>Bacteria</taxon>
        <taxon>Bacillati</taxon>
        <taxon>Actinomycetota</taxon>
        <taxon>Actinomycetes</taxon>
        <taxon>Cryptosporangiales</taxon>
        <taxon>Cryptosporangiaceae</taxon>
        <taxon>Cryptosporangium</taxon>
    </lineage>
</organism>
<evidence type="ECO:0000313" key="1">
    <source>
        <dbReference type="EMBL" id="GAA0275233.1"/>
    </source>
</evidence>
<reference evidence="2" key="1">
    <citation type="journal article" date="2019" name="Int. J. Syst. Evol. Microbiol.">
        <title>The Global Catalogue of Microorganisms (GCM) 10K type strain sequencing project: providing services to taxonomists for standard genome sequencing and annotation.</title>
        <authorList>
            <consortium name="The Broad Institute Genomics Platform"/>
            <consortium name="The Broad Institute Genome Sequencing Center for Infectious Disease"/>
            <person name="Wu L."/>
            <person name="Ma J."/>
        </authorList>
    </citation>
    <scope>NUCLEOTIDE SEQUENCE [LARGE SCALE GENOMIC DNA]</scope>
    <source>
        <strain evidence="2">JCM 10425</strain>
    </source>
</reference>
<dbReference type="EMBL" id="BAAAGX010000033">
    <property type="protein sequence ID" value="GAA0275233.1"/>
    <property type="molecule type" value="Genomic_DNA"/>
</dbReference>
<gene>
    <name evidence="1" type="ORF">GCM10009539_73770</name>
</gene>
<keyword evidence="2" id="KW-1185">Reference proteome</keyword>
<proteinExistence type="predicted"/>
<accession>A0ABP3ERG0</accession>
<comment type="caution">
    <text evidence="1">The sequence shown here is derived from an EMBL/GenBank/DDBJ whole genome shotgun (WGS) entry which is preliminary data.</text>
</comment>
<protein>
    <submittedName>
        <fullName evidence="1">Uncharacterized protein</fullName>
    </submittedName>
</protein>